<organism evidence="5 6">
    <name type="scientific">Methanosarcina barkeri CM1</name>
    <dbReference type="NCBI Taxonomy" id="796385"/>
    <lineage>
        <taxon>Archaea</taxon>
        <taxon>Methanobacteriati</taxon>
        <taxon>Methanobacteriota</taxon>
        <taxon>Stenosarchaea group</taxon>
        <taxon>Methanomicrobia</taxon>
        <taxon>Methanosarcinales</taxon>
        <taxon>Methanosarcinaceae</taxon>
        <taxon>Methanosarcina</taxon>
    </lineage>
</organism>
<dbReference type="EMBL" id="CP008746">
    <property type="protein sequence ID" value="AKJ39286.1"/>
    <property type="molecule type" value="Genomic_DNA"/>
</dbReference>
<dbReference type="GO" id="GO:0016491">
    <property type="term" value="F:oxidoreductase activity"/>
    <property type="evidence" value="ECO:0007669"/>
    <property type="project" value="UniProtKB-KW"/>
</dbReference>
<comment type="similarity">
    <text evidence="1 4">Belongs to the short-chain dehydrogenases/reductases (SDR) family.</text>
</comment>
<dbReference type="PROSITE" id="PS00061">
    <property type="entry name" value="ADH_SHORT"/>
    <property type="match status" value="1"/>
</dbReference>
<protein>
    <submittedName>
        <fullName evidence="5">Short chain dehydrogenase/reductase</fullName>
    </submittedName>
</protein>
<gene>
    <name evidence="5" type="ORF">MCM1_2269</name>
</gene>
<dbReference type="PANTHER" id="PTHR43391:SF14">
    <property type="entry name" value="DEHYDROGENASE_REDUCTASE SDR FAMILY PROTEIN 7-LIKE"/>
    <property type="match status" value="1"/>
</dbReference>
<name>A0A0G3CBB1_METBA</name>
<reference evidence="6" key="1">
    <citation type="submission" date="2014-06" db="EMBL/GenBank/DDBJ databases">
        <title>The complete genome sequence of Methanosarcina barkeri CM1.</title>
        <authorList>
            <consortium name="Pastoral Greenhouse Gas Research Consortium"/>
            <person name="Lambie S.C."/>
            <person name="Leahy S.C."/>
            <person name="Kelly W.J."/>
            <person name="Li D."/>
            <person name="Reilly K."/>
            <person name="Attwood G.T."/>
            <person name="Altermann E."/>
        </authorList>
    </citation>
    <scope>NUCLEOTIDE SEQUENCE [LARGE SCALE GENOMIC DNA]</scope>
    <source>
        <strain evidence="6">CM1</strain>
    </source>
</reference>
<dbReference type="PRINTS" id="PR00081">
    <property type="entry name" value="GDHRDH"/>
</dbReference>
<dbReference type="PANTHER" id="PTHR43391">
    <property type="entry name" value="RETINOL DEHYDROGENASE-RELATED"/>
    <property type="match status" value="1"/>
</dbReference>
<proteinExistence type="inferred from homology"/>
<keyword evidence="2" id="KW-0521">NADP</keyword>
<dbReference type="AlphaFoldDB" id="A0A0G3CBB1"/>
<dbReference type="Pfam" id="PF00106">
    <property type="entry name" value="adh_short"/>
    <property type="match status" value="1"/>
</dbReference>
<dbReference type="Gene3D" id="3.40.50.720">
    <property type="entry name" value="NAD(P)-binding Rossmann-like Domain"/>
    <property type="match status" value="1"/>
</dbReference>
<dbReference type="InterPro" id="IPR020904">
    <property type="entry name" value="Sc_DH/Rdtase_CS"/>
</dbReference>
<evidence type="ECO:0000313" key="6">
    <source>
        <dbReference type="Proteomes" id="UP000035331"/>
    </source>
</evidence>
<evidence type="ECO:0000256" key="1">
    <source>
        <dbReference type="ARBA" id="ARBA00006484"/>
    </source>
</evidence>
<accession>A0A0G3CBB1</accession>
<dbReference type="SUPFAM" id="SSF51735">
    <property type="entry name" value="NAD(P)-binding Rossmann-fold domains"/>
    <property type="match status" value="1"/>
</dbReference>
<evidence type="ECO:0000256" key="3">
    <source>
        <dbReference type="ARBA" id="ARBA00023002"/>
    </source>
</evidence>
<sequence>MKVGNDEYFKDKCCLVTGANSGIGYAISEELLEKGAIVFMAGRNAESLESAAKTLDSYAEQIRILLVDVTKQPEVDKAIQDTVAAEGRIDFLFNNAGIGGTMPTVDATLEHWRSIIDVNLWSVIYGINAALPFMRLQGGGHIVNTASLAGLIPFPFQSLYCATKYAVVGMSESMRYEFAEEGIHFSVTCPAAVVSRIWKKPILGPVHEEIKAPEDAIPAEEAAQIILQGVADKKGIIVVPEQPCGWLWHEYCNLSEAAEDFLLKMAHDRRIEWSKRQRS</sequence>
<dbReference type="CDD" id="cd05233">
    <property type="entry name" value="SDR_c"/>
    <property type="match status" value="1"/>
</dbReference>
<evidence type="ECO:0000313" key="5">
    <source>
        <dbReference type="EMBL" id="AKJ39286.1"/>
    </source>
</evidence>
<dbReference type="InterPro" id="IPR002347">
    <property type="entry name" value="SDR_fam"/>
</dbReference>
<evidence type="ECO:0000256" key="2">
    <source>
        <dbReference type="ARBA" id="ARBA00022857"/>
    </source>
</evidence>
<evidence type="ECO:0000256" key="4">
    <source>
        <dbReference type="RuleBase" id="RU000363"/>
    </source>
</evidence>
<dbReference type="PRINTS" id="PR00080">
    <property type="entry name" value="SDRFAMILY"/>
</dbReference>
<reference evidence="5 6" key="2">
    <citation type="journal article" date="2015" name="Stand. Genomic Sci.">
        <title>The complete genome sequence of the rumen methanogen Methanosarcina barkeri CM1.</title>
        <authorList>
            <person name="Lambie S.C."/>
            <person name="Kelly W.J."/>
            <person name="Leahy S.C."/>
            <person name="Li D."/>
            <person name="Reilly K."/>
            <person name="McAllister T.A."/>
            <person name="Valle E.R."/>
            <person name="Attwood G.T."/>
            <person name="Altermann E."/>
        </authorList>
    </citation>
    <scope>NUCLEOTIDE SEQUENCE [LARGE SCALE GENOMIC DNA]</scope>
    <source>
        <strain evidence="5 6">CM1</strain>
    </source>
</reference>
<dbReference type="InterPro" id="IPR036291">
    <property type="entry name" value="NAD(P)-bd_dom_sf"/>
</dbReference>
<dbReference type="FunFam" id="3.40.50.720:FF:000084">
    <property type="entry name" value="Short-chain dehydrogenase reductase"/>
    <property type="match status" value="1"/>
</dbReference>
<dbReference type="Proteomes" id="UP000035331">
    <property type="component" value="Chromosome"/>
</dbReference>
<keyword evidence="3" id="KW-0560">Oxidoreductase</keyword>
<dbReference type="PATRIC" id="fig|796385.3.peg.2793"/>